<organism evidence="1 2">
    <name type="scientific">Nephila pilipes</name>
    <name type="common">Giant wood spider</name>
    <name type="synonym">Nephila maculata</name>
    <dbReference type="NCBI Taxonomy" id="299642"/>
    <lineage>
        <taxon>Eukaryota</taxon>
        <taxon>Metazoa</taxon>
        <taxon>Ecdysozoa</taxon>
        <taxon>Arthropoda</taxon>
        <taxon>Chelicerata</taxon>
        <taxon>Arachnida</taxon>
        <taxon>Araneae</taxon>
        <taxon>Araneomorphae</taxon>
        <taxon>Entelegynae</taxon>
        <taxon>Araneoidea</taxon>
        <taxon>Nephilidae</taxon>
        <taxon>Nephila</taxon>
    </lineage>
</organism>
<evidence type="ECO:0000313" key="2">
    <source>
        <dbReference type="Proteomes" id="UP000887013"/>
    </source>
</evidence>
<protein>
    <submittedName>
        <fullName evidence="1">Uncharacterized protein</fullName>
    </submittedName>
</protein>
<gene>
    <name evidence="1" type="ORF">NPIL_580801</name>
</gene>
<evidence type="ECO:0000313" key="1">
    <source>
        <dbReference type="EMBL" id="GFU27812.1"/>
    </source>
</evidence>
<name>A0A8X6QRV8_NEPPI</name>
<dbReference type="EMBL" id="BMAW01032931">
    <property type="protein sequence ID" value="GFU27812.1"/>
    <property type="molecule type" value="Genomic_DNA"/>
</dbReference>
<accession>A0A8X6QRV8</accession>
<dbReference type="AlphaFoldDB" id="A0A8X6QRV8"/>
<comment type="caution">
    <text evidence="1">The sequence shown here is derived from an EMBL/GenBank/DDBJ whole genome shotgun (WGS) entry which is preliminary data.</text>
</comment>
<proteinExistence type="predicted"/>
<dbReference type="Proteomes" id="UP000887013">
    <property type="component" value="Unassembled WGS sequence"/>
</dbReference>
<reference evidence="1" key="1">
    <citation type="submission" date="2020-08" db="EMBL/GenBank/DDBJ databases">
        <title>Multicomponent nature underlies the extraordinary mechanical properties of spider dragline silk.</title>
        <authorList>
            <person name="Kono N."/>
            <person name="Nakamura H."/>
            <person name="Mori M."/>
            <person name="Yoshida Y."/>
            <person name="Ohtoshi R."/>
            <person name="Malay A.D."/>
            <person name="Moran D.A.P."/>
            <person name="Tomita M."/>
            <person name="Numata K."/>
            <person name="Arakawa K."/>
        </authorList>
    </citation>
    <scope>NUCLEOTIDE SEQUENCE</scope>
</reference>
<keyword evidence="2" id="KW-1185">Reference proteome</keyword>
<sequence>MDEVSRRWKGKGSKLDDYLHVYLRNRKAKYVYPLKGLMDIKKSDSVLGQMQNHLLCLMQLEITTPKALCSASVKCLFKPQKRTTLR</sequence>